<dbReference type="PANTHER" id="PTHR46599">
    <property type="entry name" value="PIGGYBAC TRANSPOSABLE ELEMENT-DERIVED PROTEIN 4"/>
    <property type="match status" value="1"/>
</dbReference>
<protein>
    <recommendedName>
        <fullName evidence="1">PiggyBac transposable element-derived protein domain-containing protein</fullName>
    </recommendedName>
</protein>
<dbReference type="Pfam" id="PF13843">
    <property type="entry name" value="DDE_Tnp_1_7"/>
    <property type="match status" value="1"/>
</dbReference>
<dbReference type="AlphaFoldDB" id="A0ABD1KN73"/>
<dbReference type="PANTHER" id="PTHR46599:SF3">
    <property type="entry name" value="PIGGYBAC TRANSPOSABLE ELEMENT-DERIVED PROTEIN 4"/>
    <property type="match status" value="1"/>
</dbReference>
<gene>
    <name evidence="2" type="ORF">ACEWY4_002323</name>
</gene>
<dbReference type="EMBL" id="JBHFQA010000003">
    <property type="protein sequence ID" value="KAL2100562.1"/>
    <property type="molecule type" value="Genomic_DNA"/>
</dbReference>
<evidence type="ECO:0000313" key="2">
    <source>
        <dbReference type="EMBL" id="KAL2100562.1"/>
    </source>
</evidence>
<keyword evidence="3" id="KW-1185">Reference proteome</keyword>
<dbReference type="InterPro" id="IPR029526">
    <property type="entry name" value="PGBD"/>
</dbReference>
<evidence type="ECO:0000259" key="1">
    <source>
        <dbReference type="Pfam" id="PF13843"/>
    </source>
</evidence>
<proteinExistence type="predicted"/>
<evidence type="ECO:0000313" key="3">
    <source>
        <dbReference type="Proteomes" id="UP001591681"/>
    </source>
</evidence>
<dbReference type="Proteomes" id="UP001591681">
    <property type="component" value="Unassembled WGS sequence"/>
</dbReference>
<sequence length="283" mass="32339">MGLSFDSVVSLLNPSFLGTGYHIYVDNFYTSAMLFRHLSSMNFGACGTIRPNRKGFPKTRVNALPRDADRGDMRWIRDGKLLYVKWMDTREVTMCSTIHRAYDGEVMFRNVRSDGVWSRRAISVPTPVKEYNKYMGGVDLSDALIKFYSVDRKTTRWYMKLFLHFLDIAVVNSFIIHKEIALGNGQRPLTQKAFRVHLVKQLAAIGREQSVERPLEQPSSSSTAACFPVPVCELSESPTLKCTKGRRKCVHCQRCTIFKCGSCDVPLCIVADRICFTEWHKDR</sequence>
<feature type="domain" description="PiggyBac transposable element-derived protein" evidence="1">
    <location>
        <begin position="8"/>
        <end position="174"/>
    </location>
</feature>
<reference evidence="2 3" key="1">
    <citation type="submission" date="2024-09" db="EMBL/GenBank/DDBJ databases">
        <title>A chromosome-level genome assembly of Gray's grenadier anchovy, Coilia grayii.</title>
        <authorList>
            <person name="Fu Z."/>
        </authorList>
    </citation>
    <scope>NUCLEOTIDE SEQUENCE [LARGE SCALE GENOMIC DNA]</scope>
    <source>
        <strain evidence="2">G4</strain>
        <tissue evidence="2">Muscle</tissue>
    </source>
</reference>
<accession>A0ABD1KN73</accession>
<name>A0ABD1KN73_9TELE</name>
<organism evidence="2 3">
    <name type="scientific">Coilia grayii</name>
    <name type="common">Gray's grenadier anchovy</name>
    <dbReference type="NCBI Taxonomy" id="363190"/>
    <lineage>
        <taxon>Eukaryota</taxon>
        <taxon>Metazoa</taxon>
        <taxon>Chordata</taxon>
        <taxon>Craniata</taxon>
        <taxon>Vertebrata</taxon>
        <taxon>Euteleostomi</taxon>
        <taxon>Actinopterygii</taxon>
        <taxon>Neopterygii</taxon>
        <taxon>Teleostei</taxon>
        <taxon>Clupei</taxon>
        <taxon>Clupeiformes</taxon>
        <taxon>Clupeoidei</taxon>
        <taxon>Engraulidae</taxon>
        <taxon>Coilinae</taxon>
        <taxon>Coilia</taxon>
    </lineage>
</organism>
<comment type="caution">
    <text evidence="2">The sequence shown here is derived from an EMBL/GenBank/DDBJ whole genome shotgun (WGS) entry which is preliminary data.</text>
</comment>